<organism evidence="1 2">
    <name type="scientific">Spirosoma terrae</name>
    <dbReference type="NCBI Taxonomy" id="1968276"/>
    <lineage>
        <taxon>Bacteria</taxon>
        <taxon>Pseudomonadati</taxon>
        <taxon>Bacteroidota</taxon>
        <taxon>Cytophagia</taxon>
        <taxon>Cytophagales</taxon>
        <taxon>Cytophagaceae</taxon>
        <taxon>Spirosoma</taxon>
    </lineage>
</organism>
<name>A0A6L9LAT5_9BACT</name>
<evidence type="ECO:0000313" key="2">
    <source>
        <dbReference type="Proteomes" id="UP000474175"/>
    </source>
</evidence>
<dbReference type="AlphaFoldDB" id="A0A6L9LAT5"/>
<dbReference type="RefSeq" id="WP_163953355.1">
    <property type="nucleotide sequence ID" value="NZ_JAAFZH010000012.1"/>
</dbReference>
<reference evidence="1 2" key="1">
    <citation type="submission" date="2020-02" db="EMBL/GenBank/DDBJ databases">
        <title>Draft genome sequence of two Spirosoma agri KCTC 52727 and Spirosoma terrae KCTC 52035.</title>
        <authorList>
            <person name="Rojas J."/>
            <person name="Ambika Manirajan B."/>
            <person name="Suarez C."/>
            <person name="Ratering S."/>
            <person name="Schnell S."/>
        </authorList>
    </citation>
    <scope>NUCLEOTIDE SEQUENCE [LARGE SCALE GENOMIC DNA]</scope>
    <source>
        <strain evidence="1 2">KCTC 52035</strain>
    </source>
</reference>
<accession>A0A6L9LAT5</accession>
<dbReference type="EMBL" id="JAAFZH010000012">
    <property type="protein sequence ID" value="NDU97675.1"/>
    <property type="molecule type" value="Genomic_DNA"/>
</dbReference>
<proteinExistence type="predicted"/>
<keyword evidence="2" id="KW-1185">Reference proteome</keyword>
<dbReference type="Proteomes" id="UP000474175">
    <property type="component" value="Unassembled WGS sequence"/>
</dbReference>
<protein>
    <submittedName>
        <fullName evidence="1">Uncharacterized protein</fullName>
    </submittedName>
</protein>
<sequence length="100" mass="11374">MKKTIKIRDFDLAFDTTSATINKEYKSNLMISHAKISLIHNDKIVGFTIWREGSADPFSVFYGMAQLGDRYEVSFSCMAQRKTGEKVALSKALIYNFPIL</sequence>
<gene>
    <name evidence="1" type="ORF">GK108_22515</name>
</gene>
<evidence type="ECO:0000313" key="1">
    <source>
        <dbReference type="EMBL" id="NDU97675.1"/>
    </source>
</evidence>
<comment type="caution">
    <text evidence="1">The sequence shown here is derived from an EMBL/GenBank/DDBJ whole genome shotgun (WGS) entry which is preliminary data.</text>
</comment>